<feature type="transmembrane region" description="Helical" evidence="1">
    <location>
        <begin position="27"/>
        <end position="48"/>
    </location>
</feature>
<protein>
    <recommendedName>
        <fullName evidence="2">PH domain-containing protein</fullName>
    </recommendedName>
</protein>
<name>A0AAP3ERP1_MICLU</name>
<dbReference type="Pfam" id="PF25362">
    <property type="entry name" value="bPH_11"/>
    <property type="match status" value="1"/>
</dbReference>
<proteinExistence type="predicted"/>
<dbReference type="EMBL" id="JALXKZ020000001">
    <property type="protein sequence ID" value="MCV7627982.1"/>
    <property type="molecule type" value="Genomic_DNA"/>
</dbReference>
<dbReference type="Proteomes" id="UP000234847">
    <property type="component" value="Unassembled WGS sequence"/>
</dbReference>
<dbReference type="RefSeq" id="WP_036380937.1">
    <property type="nucleotide sequence ID" value="NZ_CANMWH010000011.1"/>
</dbReference>
<evidence type="ECO:0000313" key="4">
    <source>
        <dbReference type="EMBL" id="PKZ81256.1"/>
    </source>
</evidence>
<accession>A0AAP3ERP1</accession>
<evidence type="ECO:0000256" key="1">
    <source>
        <dbReference type="SAM" id="Phobius"/>
    </source>
</evidence>
<keyword evidence="1" id="KW-0812">Transmembrane</keyword>
<reference evidence="4 5" key="1">
    <citation type="submission" date="2017-12" db="EMBL/GenBank/DDBJ databases">
        <title>Phylogenetic diversity of female urinary microbiome.</title>
        <authorList>
            <person name="Thomas-White K."/>
            <person name="Wolfe A.J."/>
        </authorList>
    </citation>
    <scope>NUCLEOTIDE SEQUENCE [LARGE SCALE GENOMIC DNA]</scope>
    <source>
        <strain evidence="4 5">UMB0038</strain>
    </source>
</reference>
<keyword evidence="1" id="KW-0472">Membrane</keyword>
<gene>
    <name evidence="4" type="ORF">CYJ95_08995</name>
    <name evidence="3" type="ORF">M3A82_001280</name>
</gene>
<evidence type="ECO:0000313" key="3">
    <source>
        <dbReference type="EMBL" id="MCV7627982.1"/>
    </source>
</evidence>
<reference evidence="3" key="2">
    <citation type="submission" date="2023-06" db="EMBL/GenBank/DDBJ databases">
        <title>lsaBGC provides a comprehensive framework for evolutionary analysis of biosynthetic gene clusters within focal taxa.</title>
        <authorList>
            <person name="Salamzade R."/>
            <person name="Sandstrom S."/>
            <person name="Kalan L.R."/>
        </authorList>
    </citation>
    <scope>NUCLEOTIDE SEQUENCE</scope>
    <source>
        <strain evidence="3">P3-SID899</strain>
    </source>
</reference>
<keyword evidence="1" id="KW-1133">Transmembrane helix</keyword>
<comment type="caution">
    <text evidence="4">The sequence shown here is derived from an EMBL/GenBank/DDBJ whole genome shotgun (WGS) entry which is preliminary data.</text>
</comment>
<evidence type="ECO:0000259" key="2">
    <source>
        <dbReference type="Pfam" id="PF25362"/>
    </source>
</evidence>
<evidence type="ECO:0000313" key="5">
    <source>
        <dbReference type="Proteomes" id="UP000234847"/>
    </source>
</evidence>
<sequence length="208" mass="21786">MSITPLAAALAARPVPPRTPTKDYADVWLPVTLGTLAVVLVLLGLLALGWRARRRAQAGIPAPAPVPTALYDAEPTLSAEGMHVGTVRGEDRLDRVAVHGLGLRSRAVLEVHDAGAHRGLLVLRPGAANLFIPADDLVEAGLSAGIAGKFVEPGGLVAWGWRLGDVELTSAFRPDRPEDRDRLLAALQTIIDPAPADPAGRAGEGDPR</sequence>
<dbReference type="Proteomes" id="UP001205867">
    <property type="component" value="Unassembled WGS sequence"/>
</dbReference>
<dbReference type="AlphaFoldDB" id="A0AAP3ERP1"/>
<dbReference type="InterPro" id="IPR057446">
    <property type="entry name" value="PH_bac"/>
</dbReference>
<dbReference type="EMBL" id="PKJT01000009">
    <property type="protein sequence ID" value="PKZ81256.1"/>
    <property type="molecule type" value="Genomic_DNA"/>
</dbReference>
<feature type="domain" description="PH" evidence="2">
    <location>
        <begin position="66"/>
        <end position="187"/>
    </location>
</feature>
<organism evidence="4 5">
    <name type="scientific">Micrococcus luteus</name>
    <name type="common">Micrococcus lysodeikticus</name>
    <dbReference type="NCBI Taxonomy" id="1270"/>
    <lineage>
        <taxon>Bacteria</taxon>
        <taxon>Bacillati</taxon>
        <taxon>Actinomycetota</taxon>
        <taxon>Actinomycetes</taxon>
        <taxon>Micrococcales</taxon>
        <taxon>Micrococcaceae</taxon>
        <taxon>Micrococcus</taxon>
    </lineage>
</organism>